<feature type="domain" description="Protein kinase" evidence="2">
    <location>
        <begin position="79"/>
        <end position="350"/>
    </location>
</feature>
<comment type="caution">
    <text evidence="3">The sequence shown here is derived from an EMBL/GenBank/DDBJ whole genome shotgun (WGS) entry which is preliminary data.</text>
</comment>
<reference evidence="3 4" key="1">
    <citation type="submission" date="2024-05" db="EMBL/GenBank/DDBJ databases">
        <title>Haplotype-resolved chromosome-level genome assembly of Huyou (Citrus changshanensis).</title>
        <authorList>
            <person name="Miao C."/>
            <person name="Chen W."/>
            <person name="Wu Y."/>
            <person name="Wang L."/>
            <person name="Zhao S."/>
            <person name="Grierson D."/>
            <person name="Xu C."/>
            <person name="Chen K."/>
        </authorList>
    </citation>
    <scope>NUCLEOTIDE SEQUENCE [LARGE SCALE GENOMIC DNA]</scope>
    <source>
        <strain evidence="3">01-14</strain>
        <tissue evidence="3">Leaf</tissue>
    </source>
</reference>
<evidence type="ECO:0000313" key="4">
    <source>
        <dbReference type="Proteomes" id="UP001428341"/>
    </source>
</evidence>
<dbReference type="Gene3D" id="1.10.510.10">
    <property type="entry name" value="Transferase(Phosphotransferase) domain 1"/>
    <property type="match status" value="1"/>
</dbReference>
<dbReference type="InterPro" id="IPR011009">
    <property type="entry name" value="Kinase-like_dom_sf"/>
</dbReference>
<organism evidence="3 4">
    <name type="scientific">Citrus x changshan-huyou</name>
    <dbReference type="NCBI Taxonomy" id="2935761"/>
    <lineage>
        <taxon>Eukaryota</taxon>
        <taxon>Viridiplantae</taxon>
        <taxon>Streptophyta</taxon>
        <taxon>Embryophyta</taxon>
        <taxon>Tracheophyta</taxon>
        <taxon>Spermatophyta</taxon>
        <taxon>Magnoliopsida</taxon>
        <taxon>eudicotyledons</taxon>
        <taxon>Gunneridae</taxon>
        <taxon>Pentapetalae</taxon>
        <taxon>rosids</taxon>
        <taxon>malvids</taxon>
        <taxon>Sapindales</taxon>
        <taxon>Rutaceae</taxon>
        <taxon>Aurantioideae</taxon>
        <taxon>Citrus</taxon>
    </lineage>
</organism>
<dbReference type="Proteomes" id="UP001428341">
    <property type="component" value="Unassembled WGS sequence"/>
</dbReference>
<dbReference type="EMBL" id="JBCGBO010000025">
    <property type="protein sequence ID" value="KAK9176885.1"/>
    <property type="molecule type" value="Genomic_DNA"/>
</dbReference>
<evidence type="ECO:0000256" key="1">
    <source>
        <dbReference type="SAM" id="Phobius"/>
    </source>
</evidence>
<keyword evidence="4" id="KW-1185">Reference proteome</keyword>
<name>A0AAP0Q9V1_9ROSI</name>
<sequence length="350" mass="39121">MLIPPAFFVLPVLLFCFCLISSCLQGIRERKKDKSSFGKVTLTNVTPVSMLEVQVTLPTIVIFGDKTVAKKYDPAALAQLPKLRLGEGTLGTLFKIVLDCGSIIAVRMIRPGLVGDENLESWIKFFGGIHGRWLLPMHFSFWYGGEAFILYDYLCLGSLEDLLHGSEGMQFSPLSWRERKHIALSAAKAVAFLHTQVTKSGEALVCGVIKSSNILIRLDCSACLASYETPYIVSPATIIRRNIGRVAPELTTFNKKSSRLLFTQKSDVYSFGVLLLELITGQRPTMTDLGEYIIEKRKQEGLKGIYDKRLGEVKENMVEVIGIARLCLSRNPQERPPMDRVVQMIQDLQD</sequence>
<keyword evidence="1" id="KW-0472">Membrane</keyword>
<keyword evidence="1" id="KW-1133">Transmembrane helix</keyword>
<evidence type="ECO:0000259" key="2">
    <source>
        <dbReference type="PROSITE" id="PS50011"/>
    </source>
</evidence>
<proteinExistence type="predicted"/>
<dbReference type="PROSITE" id="PS50011">
    <property type="entry name" value="PROTEIN_KINASE_DOM"/>
    <property type="match status" value="1"/>
</dbReference>
<dbReference type="Pfam" id="PF07714">
    <property type="entry name" value="PK_Tyr_Ser-Thr"/>
    <property type="match status" value="1"/>
</dbReference>
<feature type="transmembrane region" description="Helical" evidence="1">
    <location>
        <begin position="6"/>
        <end position="27"/>
    </location>
</feature>
<gene>
    <name evidence="3" type="ORF">WN944_028904</name>
</gene>
<dbReference type="PANTHER" id="PTHR48007">
    <property type="entry name" value="LEUCINE-RICH REPEAT RECEPTOR-LIKE PROTEIN KINASE PXC1"/>
    <property type="match status" value="1"/>
</dbReference>
<keyword evidence="1" id="KW-0812">Transmembrane</keyword>
<dbReference type="SUPFAM" id="SSF56112">
    <property type="entry name" value="Protein kinase-like (PK-like)"/>
    <property type="match status" value="1"/>
</dbReference>
<evidence type="ECO:0000313" key="3">
    <source>
        <dbReference type="EMBL" id="KAK9176885.1"/>
    </source>
</evidence>
<dbReference type="InterPro" id="IPR001245">
    <property type="entry name" value="Ser-Thr/Tyr_kinase_cat_dom"/>
</dbReference>
<dbReference type="InterPro" id="IPR046959">
    <property type="entry name" value="PRK1-6/SRF4-like"/>
</dbReference>
<dbReference type="AlphaFoldDB" id="A0AAP0Q9V1"/>
<protein>
    <recommendedName>
        <fullName evidence="2">Protein kinase domain-containing protein</fullName>
    </recommendedName>
</protein>
<dbReference type="InterPro" id="IPR000719">
    <property type="entry name" value="Prot_kinase_dom"/>
</dbReference>
<dbReference type="PANTHER" id="PTHR48007:SF23">
    <property type="entry name" value="PROTEIN KINASE DOMAIN-CONTAINING PROTEIN"/>
    <property type="match status" value="1"/>
</dbReference>
<accession>A0AAP0Q9V1</accession>
<dbReference type="GO" id="GO:0004672">
    <property type="term" value="F:protein kinase activity"/>
    <property type="evidence" value="ECO:0007669"/>
    <property type="project" value="InterPro"/>
</dbReference>
<dbReference type="GO" id="GO:0005524">
    <property type="term" value="F:ATP binding"/>
    <property type="evidence" value="ECO:0007669"/>
    <property type="project" value="InterPro"/>
</dbReference>